<proteinExistence type="predicted"/>
<evidence type="ECO:0000256" key="5">
    <source>
        <dbReference type="ARBA" id="ARBA00023122"/>
    </source>
</evidence>
<dbReference type="CDD" id="cd04590">
    <property type="entry name" value="CBS_pair_CorC_HlyC_assoc"/>
    <property type="match status" value="1"/>
</dbReference>
<keyword evidence="3" id="KW-0677">Repeat</keyword>
<dbReference type="RefSeq" id="WP_016340872.1">
    <property type="nucleotide sequence ID" value="NC_021284.1"/>
</dbReference>
<feature type="domain" description="CBS" evidence="10">
    <location>
        <begin position="278"/>
        <end position="337"/>
    </location>
</feature>
<dbReference type="AlphaFoldDB" id="R4ULX9"/>
<dbReference type="InterPro" id="IPR046342">
    <property type="entry name" value="CBS_dom_sf"/>
</dbReference>
<evidence type="ECO:0000256" key="6">
    <source>
        <dbReference type="ARBA" id="ARBA00023136"/>
    </source>
</evidence>
<evidence type="ECO:0000259" key="10">
    <source>
        <dbReference type="PROSITE" id="PS51371"/>
    </source>
</evidence>
<dbReference type="PANTHER" id="PTHR22777">
    <property type="entry name" value="HEMOLYSIN-RELATED"/>
    <property type="match status" value="1"/>
</dbReference>
<feature type="transmembrane region" description="Helical" evidence="9">
    <location>
        <begin position="109"/>
        <end position="128"/>
    </location>
</feature>
<evidence type="ECO:0000256" key="9">
    <source>
        <dbReference type="SAM" id="Phobius"/>
    </source>
</evidence>
<dbReference type="PROSITE" id="PS51371">
    <property type="entry name" value="CBS"/>
    <property type="match status" value="1"/>
</dbReference>
<comment type="subcellular location">
    <subcellularLocation>
        <location evidence="1">Membrane</location>
        <topology evidence="1">Multi-pass membrane protein</topology>
    </subcellularLocation>
</comment>
<evidence type="ECO:0000313" key="13">
    <source>
        <dbReference type="Proteomes" id="UP000013963"/>
    </source>
</evidence>
<evidence type="ECO:0000313" key="12">
    <source>
        <dbReference type="EMBL" id="AGM26226.1"/>
    </source>
</evidence>
<protein>
    <submittedName>
        <fullName evidence="12">Hymolysin-related protein</fullName>
    </submittedName>
</protein>
<feature type="transmembrane region" description="Helical" evidence="9">
    <location>
        <begin position="6"/>
        <end position="25"/>
    </location>
</feature>
<dbReference type="SUPFAM" id="SSF54631">
    <property type="entry name" value="CBS-domain pair"/>
    <property type="match status" value="1"/>
</dbReference>
<keyword evidence="5 7" id="KW-0129">CBS domain</keyword>
<name>R4ULX9_9MOLU</name>
<organism evidence="12 13">
    <name type="scientific">Spiroplasma syrphidicola EA-1</name>
    <dbReference type="NCBI Taxonomy" id="1276229"/>
    <lineage>
        <taxon>Bacteria</taxon>
        <taxon>Bacillati</taxon>
        <taxon>Mycoplasmatota</taxon>
        <taxon>Mollicutes</taxon>
        <taxon>Entomoplasmatales</taxon>
        <taxon>Spiroplasmataceae</taxon>
        <taxon>Spiroplasma</taxon>
    </lineage>
</organism>
<dbReference type="Pfam" id="PF00571">
    <property type="entry name" value="CBS"/>
    <property type="match status" value="2"/>
</dbReference>
<dbReference type="InterPro" id="IPR044751">
    <property type="entry name" value="Ion_transp-like_CBS"/>
</dbReference>
<dbReference type="PROSITE" id="PS51846">
    <property type="entry name" value="CNNM"/>
    <property type="match status" value="1"/>
</dbReference>
<keyword evidence="4 8" id="KW-1133">Transmembrane helix</keyword>
<dbReference type="InterPro" id="IPR000644">
    <property type="entry name" value="CBS_dom"/>
</dbReference>
<keyword evidence="6 8" id="KW-0472">Membrane</keyword>
<dbReference type="eggNOG" id="COG1253">
    <property type="taxonomic scope" value="Bacteria"/>
</dbReference>
<dbReference type="InterPro" id="IPR002550">
    <property type="entry name" value="CNNM"/>
</dbReference>
<evidence type="ECO:0000259" key="11">
    <source>
        <dbReference type="PROSITE" id="PS51846"/>
    </source>
</evidence>
<sequence>MIDTTTIFVVLLPLMIILLILSAFFSASETAITSINVIRLKQMARGKLQINSPKAKKRSIKKAKRVYKFVKDYDRTLATILIINTLVNTALATIGTLFFTNIINNAETATWVATAVIGVIVLIFGELVPKTIAKRFPEKFSIFAAYILTFWKILVYPFTWVLVIKKHHAGVSTTENELLELISTIESEGVLEKNEKKLIESAIVFDEKNVGSVMRQKNKVKWIYSDIPWRELQTFYKEERYTRMPVLDRKTDLVIGLLNIKDVFIALIDHETLDFKKLSTEPIFLSRYLKLDDALEIMQQEQVHMAIVSSSKDSNDFLGVVTMEDILEELVGEIYDEDDETGSVKEIGHHMFWINGNMRVPKVFQKYLQIAAPPDTQGQTLYQWFISQTNYDIKNPNLSANEFIYHNYAFRINNKKTRRGNVKGIMFEIESLTDLKPDDDLED</sequence>
<dbReference type="KEGG" id="ssyr:SSYRP_v1c06360"/>
<feature type="transmembrane region" description="Helical" evidence="9">
    <location>
        <begin position="140"/>
        <end position="163"/>
    </location>
</feature>
<feature type="transmembrane region" description="Helical" evidence="9">
    <location>
        <begin position="77"/>
        <end position="103"/>
    </location>
</feature>
<evidence type="ECO:0000256" key="1">
    <source>
        <dbReference type="ARBA" id="ARBA00004141"/>
    </source>
</evidence>
<accession>R4ULX9</accession>
<dbReference type="HOGENOM" id="CLU_015237_4_1_14"/>
<dbReference type="OrthoDB" id="9798188at2"/>
<evidence type="ECO:0000256" key="3">
    <source>
        <dbReference type="ARBA" id="ARBA00022737"/>
    </source>
</evidence>
<dbReference type="Gene3D" id="3.10.580.10">
    <property type="entry name" value="CBS-domain"/>
    <property type="match status" value="1"/>
</dbReference>
<dbReference type="PANTHER" id="PTHR22777:SF17">
    <property type="entry name" value="UPF0053 PROTEIN SLL0260"/>
    <property type="match status" value="1"/>
</dbReference>
<gene>
    <name evidence="12" type="primary">tlyC</name>
    <name evidence="12" type="ORF">SSYRP_v1c06360</name>
</gene>
<feature type="domain" description="CNNM transmembrane" evidence="11">
    <location>
        <begin position="4"/>
        <end position="195"/>
    </location>
</feature>
<dbReference type="GO" id="GO:0005886">
    <property type="term" value="C:plasma membrane"/>
    <property type="evidence" value="ECO:0007669"/>
    <property type="project" value="TreeGrafter"/>
</dbReference>
<keyword evidence="2 8" id="KW-0812">Transmembrane</keyword>
<dbReference type="PATRIC" id="fig|1276229.3.peg.631"/>
<dbReference type="Pfam" id="PF01595">
    <property type="entry name" value="CNNM"/>
    <property type="match status" value="1"/>
</dbReference>
<keyword evidence="13" id="KW-1185">Reference proteome</keyword>
<dbReference type="EMBL" id="CP005078">
    <property type="protein sequence ID" value="AGM26226.1"/>
    <property type="molecule type" value="Genomic_DNA"/>
</dbReference>
<reference evidence="12 13" key="1">
    <citation type="journal article" date="2013" name="Genome Biol. Evol.">
        <title>Complete genomes of two dipteran-associated spiroplasmas provided insights into the origin, dynamics, and impacts of viral invasion in spiroplasma.</title>
        <authorList>
            <person name="Ku C."/>
            <person name="Lo W.S."/>
            <person name="Chen L.L."/>
            <person name="Kuo C.H."/>
        </authorList>
    </citation>
    <scope>NUCLEOTIDE SEQUENCE [LARGE SCALE GENOMIC DNA]</scope>
    <source>
        <strain evidence="12">EA-1</strain>
    </source>
</reference>
<evidence type="ECO:0000256" key="2">
    <source>
        <dbReference type="ARBA" id="ARBA00022692"/>
    </source>
</evidence>
<evidence type="ECO:0000256" key="7">
    <source>
        <dbReference type="PROSITE-ProRule" id="PRU00703"/>
    </source>
</evidence>
<dbReference type="STRING" id="1276229.SSYRP_v1c06360"/>
<evidence type="ECO:0000256" key="4">
    <source>
        <dbReference type="ARBA" id="ARBA00022989"/>
    </source>
</evidence>
<evidence type="ECO:0000256" key="8">
    <source>
        <dbReference type="PROSITE-ProRule" id="PRU01193"/>
    </source>
</evidence>
<dbReference type="Proteomes" id="UP000013963">
    <property type="component" value="Chromosome"/>
</dbReference>